<keyword evidence="4" id="KW-1185">Reference proteome</keyword>
<dbReference type="EMBL" id="JAINUG010000279">
    <property type="protein sequence ID" value="KAJ8384105.1"/>
    <property type="molecule type" value="Genomic_DNA"/>
</dbReference>
<evidence type="ECO:0000313" key="4">
    <source>
        <dbReference type="Proteomes" id="UP001221898"/>
    </source>
</evidence>
<name>A0AAD7W5G7_9TELE</name>
<feature type="compositionally biased region" description="Polar residues" evidence="1">
    <location>
        <begin position="1"/>
        <end position="26"/>
    </location>
</feature>
<dbReference type="AlphaFoldDB" id="A0AAD7W5G7"/>
<gene>
    <name evidence="3" type="ORF">AAFF_G00208960</name>
</gene>
<dbReference type="GO" id="GO:0005634">
    <property type="term" value="C:nucleus"/>
    <property type="evidence" value="ECO:0007669"/>
    <property type="project" value="InterPro"/>
</dbReference>
<evidence type="ECO:0000313" key="3">
    <source>
        <dbReference type="EMBL" id="KAJ8384105.1"/>
    </source>
</evidence>
<accession>A0AAD7W5G7</accession>
<comment type="caution">
    <text evidence="3">The sequence shown here is derived from an EMBL/GenBank/DDBJ whole genome shotgun (WGS) entry which is preliminary data.</text>
</comment>
<evidence type="ECO:0000259" key="2">
    <source>
        <dbReference type="Pfam" id="PF04902"/>
    </source>
</evidence>
<reference evidence="3" key="1">
    <citation type="journal article" date="2023" name="Science">
        <title>Genome structures resolve the early diversification of teleost fishes.</title>
        <authorList>
            <person name="Parey E."/>
            <person name="Louis A."/>
            <person name="Montfort J."/>
            <person name="Bouchez O."/>
            <person name="Roques C."/>
            <person name="Iampietro C."/>
            <person name="Lluch J."/>
            <person name="Castinel A."/>
            <person name="Donnadieu C."/>
            <person name="Desvignes T."/>
            <person name="Floi Bucao C."/>
            <person name="Jouanno E."/>
            <person name="Wen M."/>
            <person name="Mejri S."/>
            <person name="Dirks R."/>
            <person name="Jansen H."/>
            <person name="Henkel C."/>
            <person name="Chen W.J."/>
            <person name="Zahm M."/>
            <person name="Cabau C."/>
            <person name="Klopp C."/>
            <person name="Thompson A.W."/>
            <person name="Robinson-Rechavi M."/>
            <person name="Braasch I."/>
            <person name="Lecointre G."/>
            <person name="Bobe J."/>
            <person name="Postlethwait J.H."/>
            <person name="Berthelot C."/>
            <person name="Roest Crollius H."/>
            <person name="Guiguen Y."/>
        </authorList>
    </citation>
    <scope>NUCLEOTIDE SEQUENCE</scope>
    <source>
        <strain evidence="3">NC1722</strain>
    </source>
</reference>
<feature type="compositionally biased region" description="Basic and acidic residues" evidence="1">
    <location>
        <begin position="83"/>
        <end position="96"/>
    </location>
</feature>
<dbReference type="GO" id="GO:0003712">
    <property type="term" value="F:transcription coregulator activity"/>
    <property type="evidence" value="ECO:0007669"/>
    <property type="project" value="InterPro"/>
</dbReference>
<sequence>MNTINMYAPSPTTAESPLNLRVSNQKHGMADRDTPLGKQLANELKRRHSTEESPTPTTETRKTENGNGTALPQPLRQRALNLSDRKGIKSEPEDSR</sequence>
<organism evidence="3 4">
    <name type="scientific">Aldrovandia affinis</name>
    <dbReference type="NCBI Taxonomy" id="143900"/>
    <lineage>
        <taxon>Eukaryota</taxon>
        <taxon>Metazoa</taxon>
        <taxon>Chordata</taxon>
        <taxon>Craniata</taxon>
        <taxon>Vertebrata</taxon>
        <taxon>Euteleostomi</taxon>
        <taxon>Actinopterygii</taxon>
        <taxon>Neopterygii</taxon>
        <taxon>Teleostei</taxon>
        <taxon>Notacanthiformes</taxon>
        <taxon>Halosauridae</taxon>
        <taxon>Aldrovandia</taxon>
    </lineage>
</organism>
<dbReference type="Pfam" id="PF04902">
    <property type="entry name" value="Nab1"/>
    <property type="match status" value="1"/>
</dbReference>
<dbReference type="GO" id="GO:0006355">
    <property type="term" value="P:regulation of DNA-templated transcription"/>
    <property type="evidence" value="ECO:0007669"/>
    <property type="project" value="InterPro"/>
</dbReference>
<proteinExistence type="predicted"/>
<feature type="region of interest" description="Disordered" evidence="1">
    <location>
        <begin position="1"/>
        <end position="96"/>
    </location>
</feature>
<dbReference type="Proteomes" id="UP001221898">
    <property type="component" value="Unassembled WGS sequence"/>
</dbReference>
<protein>
    <recommendedName>
        <fullName evidence="2">Nab1 C-terminal domain-containing protein</fullName>
    </recommendedName>
</protein>
<feature type="domain" description="Nab1 C-terminal" evidence="2">
    <location>
        <begin position="12"/>
        <end position="95"/>
    </location>
</feature>
<dbReference type="InterPro" id="IPR006986">
    <property type="entry name" value="Nab1_C"/>
</dbReference>
<evidence type="ECO:0000256" key="1">
    <source>
        <dbReference type="SAM" id="MobiDB-lite"/>
    </source>
</evidence>